<sequence length="295" mass="31688">MDEWTLRFAPDLRALVALAREDGHMTGAAAALGVPQSTMSRRIRGLEDALGVPLVVRQGRRVALTPRARTLTGRLGEPLAEIDRALIEAAAETDAEHGTVRFGFPLTLGEEPVPGVIAGFRRAFPGVELHLVQEHGASLVERLVTGSLDLALVIPPPAQLPHTVVAEQEIVAVLPNGHRLAGRSEVDVEDLVGEPLIANPPQFHLRALTDELFRRVDEVPAIAVEAAEFGTMRRLVALDLGCALLPRRRDPVDGTCEVPISGGLSRVVALAWPSGALSVPARRLRDHVLARSVHV</sequence>
<evidence type="ECO:0000259" key="5">
    <source>
        <dbReference type="PROSITE" id="PS50931"/>
    </source>
</evidence>
<dbReference type="AlphaFoldDB" id="A0A1X6XJJ1"/>
<dbReference type="InterPro" id="IPR000847">
    <property type="entry name" value="LysR_HTH_N"/>
</dbReference>
<dbReference type="InterPro" id="IPR005119">
    <property type="entry name" value="LysR_subst-bd"/>
</dbReference>
<keyword evidence="4" id="KW-0804">Transcription</keyword>
<dbReference type="RefSeq" id="WP_087008126.1">
    <property type="nucleotide sequence ID" value="NZ_FWFF01000017.1"/>
</dbReference>
<dbReference type="EMBL" id="FWFF01000017">
    <property type="protein sequence ID" value="SLM99462.1"/>
    <property type="molecule type" value="Genomic_DNA"/>
</dbReference>
<proteinExistence type="inferred from homology"/>
<keyword evidence="3" id="KW-0238">DNA-binding</keyword>
<accession>A0A1X6XJJ1</accession>
<dbReference type="SUPFAM" id="SSF53850">
    <property type="entry name" value="Periplasmic binding protein-like II"/>
    <property type="match status" value="1"/>
</dbReference>
<comment type="similarity">
    <text evidence="1">Belongs to the LysR transcriptional regulatory family.</text>
</comment>
<dbReference type="Gene3D" id="1.10.10.10">
    <property type="entry name" value="Winged helix-like DNA-binding domain superfamily/Winged helix DNA-binding domain"/>
    <property type="match status" value="1"/>
</dbReference>
<evidence type="ECO:0000256" key="3">
    <source>
        <dbReference type="ARBA" id="ARBA00023125"/>
    </source>
</evidence>
<keyword evidence="7" id="KW-1185">Reference proteome</keyword>
<dbReference type="InterPro" id="IPR036388">
    <property type="entry name" value="WH-like_DNA-bd_sf"/>
</dbReference>
<dbReference type="Pfam" id="PF03466">
    <property type="entry name" value="LysR_substrate"/>
    <property type="match status" value="1"/>
</dbReference>
<organism evidence="6 7">
    <name type="scientific">Brevibacterium yomogidense</name>
    <dbReference type="NCBI Taxonomy" id="946573"/>
    <lineage>
        <taxon>Bacteria</taxon>
        <taxon>Bacillati</taxon>
        <taxon>Actinomycetota</taxon>
        <taxon>Actinomycetes</taxon>
        <taxon>Micrococcales</taxon>
        <taxon>Brevibacteriaceae</taxon>
        <taxon>Brevibacterium</taxon>
    </lineage>
</organism>
<evidence type="ECO:0000313" key="6">
    <source>
        <dbReference type="EMBL" id="SLM99462.1"/>
    </source>
</evidence>
<feature type="domain" description="HTH lysR-type" evidence="5">
    <location>
        <begin position="11"/>
        <end position="65"/>
    </location>
</feature>
<evidence type="ECO:0000256" key="2">
    <source>
        <dbReference type="ARBA" id="ARBA00023015"/>
    </source>
</evidence>
<dbReference type="PROSITE" id="PS50931">
    <property type="entry name" value="HTH_LYSR"/>
    <property type="match status" value="1"/>
</dbReference>
<name>A0A1X6XJJ1_9MICO</name>
<dbReference type="Gene3D" id="3.40.190.10">
    <property type="entry name" value="Periplasmic binding protein-like II"/>
    <property type="match status" value="2"/>
</dbReference>
<evidence type="ECO:0000256" key="4">
    <source>
        <dbReference type="ARBA" id="ARBA00023163"/>
    </source>
</evidence>
<dbReference type="PRINTS" id="PR00039">
    <property type="entry name" value="HTHLYSR"/>
</dbReference>
<dbReference type="Pfam" id="PF00126">
    <property type="entry name" value="HTH_1"/>
    <property type="match status" value="1"/>
</dbReference>
<evidence type="ECO:0000256" key="1">
    <source>
        <dbReference type="ARBA" id="ARBA00009437"/>
    </source>
</evidence>
<evidence type="ECO:0000313" key="7">
    <source>
        <dbReference type="Proteomes" id="UP000196581"/>
    </source>
</evidence>
<dbReference type="GO" id="GO:0032993">
    <property type="term" value="C:protein-DNA complex"/>
    <property type="evidence" value="ECO:0007669"/>
    <property type="project" value="TreeGrafter"/>
</dbReference>
<dbReference type="Proteomes" id="UP000196581">
    <property type="component" value="Unassembled WGS sequence"/>
</dbReference>
<keyword evidence="2" id="KW-0805">Transcription regulation</keyword>
<dbReference type="GO" id="GO:0003700">
    <property type="term" value="F:DNA-binding transcription factor activity"/>
    <property type="evidence" value="ECO:0007669"/>
    <property type="project" value="InterPro"/>
</dbReference>
<protein>
    <submittedName>
        <fullName evidence="6">Chromosome initiation inhibitor</fullName>
    </submittedName>
</protein>
<reference evidence="7" key="1">
    <citation type="submission" date="2017-02" db="EMBL/GenBank/DDBJ databases">
        <authorList>
            <person name="Dridi B."/>
        </authorList>
    </citation>
    <scope>NUCLEOTIDE SEQUENCE [LARGE SCALE GENOMIC DNA]</scope>
    <source>
        <strain evidence="7">B Co 03.10</strain>
    </source>
</reference>
<dbReference type="InterPro" id="IPR036390">
    <property type="entry name" value="WH_DNA-bd_sf"/>
</dbReference>
<gene>
    <name evidence="6" type="ORF">FM105_11130</name>
</gene>
<dbReference type="GO" id="GO:0003677">
    <property type="term" value="F:DNA binding"/>
    <property type="evidence" value="ECO:0007669"/>
    <property type="project" value="UniProtKB-KW"/>
</dbReference>
<dbReference type="PANTHER" id="PTHR30346">
    <property type="entry name" value="TRANSCRIPTIONAL DUAL REGULATOR HCAR-RELATED"/>
    <property type="match status" value="1"/>
</dbReference>
<dbReference type="PANTHER" id="PTHR30346:SF28">
    <property type="entry name" value="HTH-TYPE TRANSCRIPTIONAL REGULATOR CYNR"/>
    <property type="match status" value="1"/>
</dbReference>
<dbReference type="SUPFAM" id="SSF46785">
    <property type="entry name" value="Winged helix' DNA-binding domain"/>
    <property type="match status" value="1"/>
</dbReference>